<accession>A0A1G9C261</accession>
<organism evidence="4 5">
    <name type="scientific">Flavobacterium noncentrifugens</name>
    <dbReference type="NCBI Taxonomy" id="1128970"/>
    <lineage>
        <taxon>Bacteria</taxon>
        <taxon>Pseudomonadati</taxon>
        <taxon>Bacteroidota</taxon>
        <taxon>Flavobacteriia</taxon>
        <taxon>Flavobacteriales</taxon>
        <taxon>Flavobacteriaceae</taxon>
        <taxon>Flavobacterium</taxon>
    </lineage>
</organism>
<dbReference type="GO" id="GO:0016788">
    <property type="term" value="F:hydrolase activity, acting on ester bonds"/>
    <property type="evidence" value="ECO:0007669"/>
    <property type="project" value="TreeGrafter"/>
</dbReference>
<feature type="signal peptide" evidence="3">
    <location>
        <begin position="1"/>
        <end position="18"/>
    </location>
</feature>
<evidence type="ECO:0000313" key="4">
    <source>
        <dbReference type="EMBL" id="SDK45355.1"/>
    </source>
</evidence>
<keyword evidence="2" id="KW-0378">Hydrolase</keyword>
<dbReference type="OrthoDB" id="9784036at2"/>
<sequence length="269" mass="30598">MKKYIFLAAVFCSLIANAQLKTESNVPFAIGESRTIESKILNENRTLNIYLPNGFDKNKSHSVIYLPDGSANEDFLHIVGLVQFFHMQLNMPDFIVVGIANVDRKRDFTFPTTNQADKKQYPTTGSSEKFISFLENELQPYVEANFKTTGTKYLIGQSLGGLLATEILIKKPNLFTHYFIISPSLWWDDESLLKLAESNFSKNDYSKTYVYVSVGSEGKVMENDAKSLADLLSKTKMKTDFLPLPKENHATILHESMYQAFKIQFPYKP</sequence>
<dbReference type="AlphaFoldDB" id="A0A1G9C261"/>
<evidence type="ECO:0000313" key="5">
    <source>
        <dbReference type="Proteomes" id="UP000199580"/>
    </source>
</evidence>
<dbReference type="SUPFAM" id="SSF53474">
    <property type="entry name" value="alpha/beta-Hydrolases"/>
    <property type="match status" value="1"/>
</dbReference>
<dbReference type="Gene3D" id="3.40.50.1820">
    <property type="entry name" value="alpha/beta hydrolase"/>
    <property type="match status" value="1"/>
</dbReference>
<dbReference type="Proteomes" id="UP000199580">
    <property type="component" value="Unassembled WGS sequence"/>
</dbReference>
<keyword evidence="5" id="KW-1185">Reference proteome</keyword>
<dbReference type="Pfam" id="PF00756">
    <property type="entry name" value="Esterase"/>
    <property type="match status" value="1"/>
</dbReference>
<name>A0A1G9C261_9FLAO</name>
<dbReference type="InterPro" id="IPR029058">
    <property type="entry name" value="AB_hydrolase_fold"/>
</dbReference>
<evidence type="ECO:0000256" key="1">
    <source>
        <dbReference type="ARBA" id="ARBA00005622"/>
    </source>
</evidence>
<dbReference type="PANTHER" id="PTHR40841:SF2">
    <property type="entry name" value="SIDEROPHORE-DEGRADING ESTERASE (EUROFUNG)"/>
    <property type="match status" value="1"/>
</dbReference>
<proteinExistence type="inferred from homology"/>
<dbReference type="InterPro" id="IPR000801">
    <property type="entry name" value="Esterase-like"/>
</dbReference>
<reference evidence="4 5" key="1">
    <citation type="submission" date="2016-10" db="EMBL/GenBank/DDBJ databases">
        <authorList>
            <person name="de Groot N.N."/>
        </authorList>
    </citation>
    <scope>NUCLEOTIDE SEQUENCE [LARGE SCALE GENOMIC DNA]</scope>
    <source>
        <strain evidence="4 5">CGMCC 1.10076</strain>
    </source>
</reference>
<evidence type="ECO:0008006" key="6">
    <source>
        <dbReference type="Google" id="ProtNLM"/>
    </source>
</evidence>
<dbReference type="RefSeq" id="WP_091398342.1">
    <property type="nucleotide sequence ID" value="NZ_BKAI01000012.1"/>
</dbReference>
<comment type="similarity">
    <text evidence="1">Belongs to the esterase D family.</text>
</comment>
<gene>
    <name evidence="4" type="ORF">SAMN04487935_3430</name>
</gene>
<dbReference type="PANTHER" id="PTHR40841">
    <property type="entry name" value="SIDEROPHORE TRIACETYLFUSARININE C ESTERASE"/>
    <property type="match status" value="1"/>
</dbReference>
<dbReference type="InterPro" id="IPR052558">
    <property type="entry name" value="Siderophore_Hydrolase_D"/>
</dbReference>
<protein>
    <recommendedName>
        <fullName evidence="6">Esterase</fullName>
    </recommendedName>
</protein>
<feature type="chain" id="PRO_5011518172" description="Esterase" evidence="3">
    <location>
        <begin position="19"/>
        <end position="269"/>
    </location>
</feature>
<keyword evidence="3" id="KW-0732">Signal</keyword>
<evidence type="ECO:0000256" key="3">
    <source>
        <dbReference type="SAM" id="SignalP"/>
    </source>
</evidence>
<evidence type="ECO:0000256" key="2">
    <source>
        <dbReference type="ARBA" id="ARBA00022801"/>
    </source>
</evidence>
<dbReference type="EMBL" id="FNEZ01000006">
    <property type="protein sequence ID" value="SDK45355.1"/>
    <property type="molecule type" value="Genomic_DNA"/>
</dbReference>